<protein>
    <recommendedName>
        <fullName evidence="3">Lipoprotein</fullName>
    </recommendedName>
</protein>
<dbReference type="PROSITE" id="PS51257">
    <property type="entry name" value="PROKAR_LIPOPROTEIN"/>
    <property type="match status" value="1"/>
</dbReference>
<evidence type="ECO:0000313" key="1">
    <source>
        <dbReference type="EMBL" id="ABS56705.1"/>
    </source>
</evidence>
<dbReference type="STRING" id="456442.Mboo_2191"/>
<dbReference type="RefSeq" id="WP_012107765.1">
    <property type="nucleotide sequence ID" value="NC_009712.1"/>
</dbReference>
<keyword evidence="2" id="KW-1185">Reference proteome</keyword>
<accession>A7IAE4</accession>
<dbReference type="Proteomes" id="UP000002408">
    <property type="component" value="Chromosome"/>
</dbReference>
<dbReference type="HOGENOM" id="CLU_1965542_0_0_2"/>
<dbReference type="GeneID" id="5410977"/>
<proteinExistence type="predicted"/>
<name>A7IAE4_METB6</name>
<evidence type="ECO:0000313" key="2">
    <source>
        <dbReference type="Proteomes" id="UP000002408"/>
    </source>
</evidence>
<evidence type="ECO:0008006" key="3">
    <source>
        <dbReference type="Google" id="ProtNLM"/>
    </source>
</evidence>
<dbReference type="KEGG" id="mbn:Mboo_2191"/>
<dbReference type="AlphaFoldDB" id="A7IAE4"/>
<organism evidence="1 2">
    <name type="scientific">Methanoregula boonei (strain DSM 21154 / JCM 14090 / 6A8)</name>
    <dbReference type="NCBI Taxonomy" id="456442"/>
    <lineage>
        <taxon>Archaea</taxon>
        <taxon>Methanobacteriati</taxon>
        <taxon>Methanobacteriota</taxon>
        <taxon>Stenosarchaea group</taxon>
        <taxon>Methanomicrobia</taxon>
        <taxon>Methanomicrobiales</taxon>
        <taxon>Methanoregulaceae</taxon>
        <taxon>Methanoregula</taxon>
    </lineage>
</organism>
<reference evidence="2" key="1">
    <citation type="journal article" date="2015" name="Microbiology">
        <title>Genome of Methanoregula boonei 6A8 reveals adaptations to oligotrophic peatland environments.</title>
        <authorList>
            <person name="Braeuer S."/>
            <person name="Cadillo-Quiroz H."/>
            <person name="Kyrpides N."/>
            <person name="Woyke T."/>
            <person name="Goodwin L."/>
            <person name="Detter C."/>
            <person name="Podell S."/>
            <person name="Yavitt J.B."/>
            <person name="Zinder S.H."/>
        </authorList>
    </citation>
    <scope>NUCLEOTIDE SEQUENCE [LARGE SCALE GENOMIC DNA]</scope>
    <source>
        <strain evidence="2">DSM 21154 / JCM 14090 / 6A8</strain>
    </source>
</reference>
<sequence length="127" mass="14123" precursor="true">MIKNRYWILIVVAAFLLAAGCTSSRITNTAITVMSGDLDSFTPVNTGSVDFYSADFQVENPTNTTFENVEVQISMMPITAYCHSQSSTFDIPSLLPHQKLKETFSFSEFADLDCAYNYTSYVSSDQP</sequence>
<dbReference type="EMBL" id="CP000780">
    <property type="protein sequence ID" value="ABS56705.1"/>
    <property type="molecule type" value="Genomic_DNA"/>
</dbReference>
<gene>
    <name evidence="1" type="ordered locus">Mboo_2191</name>
</gene>